<protein>
    <submittedName>
        <fullName evidence="2">Uncharacterized protein</fullName>
    </submittedName>
</protein>
<gene>
    <name evidence="2" type="ORF">IG616_11465</name>
</gene>
<dbReference type="EMBL" id="JACYXI010000006">
    <property type="protein sequence ID" value="MBD8892171.1"/>
    <property type="molecule type" value="Genomic_DNA"/>
</dbReference>
<dbReference type="Proteomes" id="UP000632063">
    <property type="component" value="Unassembled WGS sequence"/>
</dbReference>
<reference evidence="2 3" key="2">
    <citation type="journal article" date="2021" name="Int. J. Syst. Evol. Microbiol.">
        <title>Roseibium litorale sp. nov., isolated from a tidal flat sediment and proposal for the reclassification of Labrenzia polysiphoniae as Roseibium polysiphoniae comb. nov.</title>
        <authorList>
            <person name="Liu Y."/>
            <person name="Pei T."/>
            <person name="Du J."/>
            <person name="Chao M."/>
            <person name="Deng M.R."/>
            <person name="Zhu H."/>
        </authorList>
    </citation>
    <scope>NUCLEOTIDE SEQUENCE [LARGE SCALE GENOMIC DNA]</scope>
    <source>
        <strain evidence="2 3">4C16A</strain>
    </source>
</reference>
<sequence length="76" mass="8711">MPPVPLEPRLEEAHDRMIARYRPNSAFLAHLIATRDHDPQTRTKRQTEPENGIRTYRETAASPRKRAAGYVLSTSL</sequence>
<evidence type="ECO:0000256" key="1">
    <source>
        <dbReference type="SAM" id="MobiDB-lite"/>
    </source>
</evidence>
<evidence type="ECO:0000313" key="3">
    <source>
        <dbReference type="Proteomes" id="UP000632063"/>
    </source>
</evidence>
<evidence type="ECO:0000313" key="2">
    <source>
        <dbReference type="EMBL" id="MBD8892171.1"/>
    </source>
</evidence>
<name>A0ABR9CMT7_9HYPH</name>
<feature type="region of interest" description="Disordered" evidence="1">
    <location>
        <begin position="35"/>
        <end position="76"/>
    </location>
</feature>
<proteinExistence type="predicted"/>
<keyword evidence="3" id="KW-1185">Reference proteome</keyword>
<feature type="compositionally biased region" description="Basic and acidic residues" evidence="1">
    <location>
        <begin position="35"/>
        <end position="48"/>
    </location>
</feature>
<accession>A0ABR9CMT7</accession>
<comment type="caution">
    <text evidence="2">The sequence shown here is derived from an EMBL/GenBank/DDBJ whole genome shotgun (WGS) entry which is preliminary data.</text>
</comment>
<organism evidence="2 3">
    <name type="scientific">Roseibium litorale</name>
    <dbReference type="NCBI Taxonomy" id="2803841"/>
    <lineage>
        <taxon>Bacteria</taxon>
        <taxon>Pseudomonadati</taxon>
        <taxon>Pseudomonadota</taxon>
        <taxon>Alphaproteobacteria</taxon>
        <taxon>Hyphomicrobiales</taxon>
        <taxon>Stappiaceae</taxon>
        <taxon>Roseibium</taxon>
    </lineage>
</organism>
<reference evidence="3" key="1">
    <citation type="submission" date="2020-09" db="EMBL/GenBank/DDBJ databases">
        <title>The genome sequence of strain Labrenzia suaedae 4C16A.</title>
        <authorList>
            <person name="Liu Y."/>
        </authorList>
    </citation>
    <scope>NUCLEOTIDE SEQUENCE [LARGE SCALE GENOMIC DNA]</scope>
    <source>
        <strain evidence="3">4C16A</strain>
    </source>
</reference>